<evidence type="ECO:0000313" key="3">
    <source>
        <dbReference type="Proteomes" id="UP001165368"/>
    </source>
</evidence>
<dbReference type="EMBL" id="JAKLTQ010000006">
    <property type="protein sequence ID" value="MCG2622334.1"/>
    <property type="molecule type" value="Genomic_DNA"/>
</dbReference>
<feature type="signal peptide" evidence="1">
    <location>
        <begin position="1"/>
        <end position="23"/>
    </location>
</feature>
<keyword evidence="3" id="KW-1185">Reference proteome</keyword>
<proteinExistence type="predicted"/>
<dbReference type="SUPFAM" id="SSF49785">
    <property type="entry name" value="Galactose-binding domain-like"/>
    <property type="match status" value="1"/>
</dbReference>
<keyword evidence="1" id="KW-0732">Signal</keyword>
<evidence type="ECO:0000256" key="1">
    <source>
        <dbReference type="SAM" id="SignalP"/>
    </source>
</evidence>
<organism evidence="2 3">
    <name type="scientific">Arthrobacter hankyongi</name>
    <dbReference type="NCBI Taxonomy" id="2904801"/>
    <lineage>
        <taxon>Bacteria</taxon>
        <taxon>Bacillati</taxon>
        <taxon>Actinomycetota</taxon>
        <taxon>Actinomycetes</taxon>
        <taxon>Micrococcales</taxon>
        <taxon>Micrococcaceae</taxon>
        <taxon>Arthrobacter</taxon>
    </lineage>
</organism>
<dbReference type="Proteomes" id="UP001165368">
    <property type="component" value="Unassembled WGS sequence"/>
</dbReference>
<accession>A0ABS9L781</accession>
<protein>
    <submittedName>
        <fullName evidence="2">Uncharacterized protein</fullName>
    </submittedName>
</protein>
<dbReference type="Gene3D" id="2.60.120.1060">
    <property type="entry name" value="NPCBM/NEW2 domain"/>
    <property type="match status" value="1"/>
</dbReference>
<dbReference type="RefSeq" id="WP_237820544.1">
    <property type="nucleotide sequence ID" value="NZ_JAKLTQ010000006.1"/>
</dbReference>
<dbReference type="InterPro" id="IPR008979">
    <property type="entry name" value="Galactose-bd-like_sf"/>
</dbReference>
<reference evidence="2" key="1">
    <citation type="submission" date="2022-01" db="EMBL/GenBank/DDBJ databases">
        <authorList>
            <person name="Jo J.-H."/>
            <person name="Im W.-T."/>
        </authorList>
    </citation>
    <scope>NUCLEOTIDE SEQUENCE</scope>
    <source>
        <strain evidence="2">I2-34</strain>
    </source>
</reference>
<dbReference type="InterPro" id="IPR038637">
    <property type="entry name" value="NPCBM_sf"/>
</dbReference>
<feature type="chain" id="PRO_5046740914" evidence="1">
    <location>
        <begin position="24"/>
        <end position="365"/>
    </location>
</feature>
<name>A0ABS9L781_9MICC</name>
<evidence type="ECO:0000313" key="2">
    <source>
        <dbReference type="EMBL" id="MCG2622334.1"/>
    </source>
</evidence>
<gene>
    <name evidence="2" type="ORF">LVY72_10435</name>
</gene>
<comment type="caution">
    <text evidence="2">The sequence shown here is derived from an EMBL/GenBank/DDBJ whole genome shotgun (WGS) entry which is preliminary data.</text>
</comment>
<sequence length="365" mass="38020">MAVLATIGLASGLMLGLAGPAQASATKTSLAIAVSAAVVGPGGSVKVTATLTKKGKALSKNTVRLQKRTVGSKDWKTMATAKTDGRGKVSFTAKGLQKDHEFRAAFAGSSKARKSTSSIKTVGVRQSIKITSASTASPTAGQTITVKGRTSSGLAGRTVQLQQYSHKKWTKVATAKVSKNASFSLSVKATAAGPLSLRVRADAATGIRSANSETKKFTVFKWYDLVDSTPVSASATGSGIRFEGGPATINGVEYVNSLLGVLSSLDTEDDVYIDMWVLGGKCRQFEATVGFDDDHVYDAPGGIFAAFVDDEMHEIGNIASDEYVNSRIDIRGADRFSLGMTWDGISTGVGIAGFANAKVLCSSRP</sequence>